<organism evidence="1 2">
    <name type="scientific">Flagellimonas meridianipacifica</name>
    <dbReference type="NCBI Taxonomy" id="1080225"/>
    <lineage>
        <taxon>Bacteria</taxon>
        <taxon>Pseudomonadati</taxon>
        <taxon>Bacteroidota</taxon>
        <taxon>Flavobacteriia</taxon>
        <taxon>Flavobacteriales</taxon>
        <taxon>Flavobacteriaceae</taxon>
        <taxon>Flagellimonas</taxon>
    </lineage>
</organism>
<dbReference type="AlphaFoldDB" id="A0A2T0M8Z5"/>
<comment type="caution">
    <text evidence="1">The sequence shown here is derived from an EMBL/GenBank/DDBJ whole genome shotgun (WGS) entry which is preliminary data.</text>
</comment>
<dbReference type="EMBL" id="PVYX01000002">
    <property type="protein sequence ID" value="PRX53974.1"/>
    <property type="molecule type" value="Genomic_DNA"/>
</dbReference>
<keyword evidence="2" id="KW-1185">Reference proteome</keyword>
<reference evidence="1 2" key="1">
    <citation type="submission" date="2018-03" db="EMBL/GenBank/DDBJ databases">
        <title>Genomic Encyclopedia of Archaeal and Bacterial Type Strains, Phase II (KMG-II): from individual species to whole genera.</title>
        <authorList>
            <person name="Goeker M."/>
        </authorList>
    </citation>
    <scope>NUCLEOTIDE SEQUENCE [LARGE SCALE GENOMIC DNA]</scope>
    <source>
        <strain evidence="1 2">DSM 25027</strain>
    </source>
</reference>
<protein>
    <submittedName>
        <fullName evidence="1">Uncharacterized protein</fullName>
    </submittedName>
</protein>
<evidence type="ECO:0000313" key="2">
    <source>
        <dbReference type="Proteomes" id="UP000237640"/>
    </source>
</evidence>
<evidence type="ECO:0000313" key="1">
    <source>
        <dbReference type="EMBL" id="PRX53974.1"/>
    </source>
</evidence>
<sequence length="32" mass="3592">MKELGIEVIRIVREVLITCLVILKGGKNPDKN</sequence>
<gene>
    <name evidence="1" type="ORF">CLV81_2367</name>
</gene>
<dbReference type="Proteomes" id="UP000237640">
    <property type="component" value="Unassembled WGS sequence"/>
</dbReference>
<name>A0A2T0M8Z5_9FLAO</name>
<proteinExistence type="predicted"/>
<accession>A0A2T0M8Z5</accession>